<evidence type="ECO:0000313" key="2">
    <source>
        <dbReference type="EMBL" id="TFE02331.1"/>
    </source>
</evidence>
<evidence type="ECO:0000313" key="3">
    <source>
        <dbReference type="Proteomes" id="UP000297776"/>
    </source>
</evidence>
<dbReference type="Proteomes" id="UP000297776">
    <property type="component" value="Unassembled WGS sequence"/>
</dbReference>
<dbReference type="EMBL" id="SORX01000003">
    <property type="protein sequence ID" value="TFE02331.1"/>
    <property type="molecule type" value="Genomic_DNA"/>
</dbReference>
<keyword evidence="3" id="KW-1185">Reference proteome</keyword>
<organism evidence="2 3">
    <name type="scientific">Jeotgalibacillus salarius</name>
    <dbReference type="NCBI Taxonomy" id="546023"/>
    <lineage>
        <taxon>Bacteria</taxon>
        <taxon>Bacillati</taxon>
        <taxon>Bacillota</taxon>
        <taxon>Bacilli</taxon>
        <taxon>Bacillales</taxon>
        <taxon>Caryophanaceae</taxon>
        <taxon>Jeotgalibacillus</taxon>
    </lineage>
</organism>
<gene>
    <name evidence="2" type="ORF">E2626_07065</name>
</gene>
<proteinExistence type="predicted"/>
<keyword evidence="1" id="KW-1133">Transmembrane helix</keyword>
<evidence type="ECO:0000256" key="1">
    <source>
        <dbReference type="SAM" id="Phobius"/>
    </source>
</evidence>
<dbReference type="AlphaFoldDB" id="A0A4Y8LIW7"/>
<comment type="caution">
    <text evidence="2">The sequence shown here is derived from an EMBL/GenBank/DDBJ whole genome shotgun (WGS) entry which is preliminary data.</text>
</comment>
<dbReference type="OrthoDB" id="9917144at2"/>
<dbReference type="RefSeq" id="WP_134381032.1">
    <property type="nucleotide sequence ID" value="NZ_SORX01000003.1"/>
</dbReference>
<name>A0A4Y8LIW7_9BACL</name>
<accession>A0A4Y8LIW7</accession>
<feature type="transmembrane region" description="Helical" evidence="1">
    <location>
        <begin position="44"/>
        <end position="64"/>
    </location>
</feature>
<protein>
    <submittedName>
        <fullName evidence="2">Uncharacterized protein</fullName>
    </submittedName>
</protein>
<keyword evidence="1" id="KW-0812">Transmembrane</keyword>
<reference evidence="2 3" key="1">
    <citation type="submission" date="2019-03" db="EMBL/GenBank/DDBJ databases">
        <authorList>
            <person name="Yang Y."/>
        </authorList>
    </citation>
    <scope>NUCLEOTIDE SEQUENCE [LARGE SCALE GENOMIC DNA]</scope>
    <source>
        <strain evidence="2 3">ASL-1</strain>
    </source>
</reference>
<keyword evidence="1" id="KW-0472">Membrane</keyword>
<feature type="transmembrane region" description="Helical" evidence="1">
    <location>
        <begin position="5"/>
        <end position="24"/>
    </location>
</feature>
<sequence length="76" mass="8355">MEKLLAGLIIGIIVSIIVIDHKGIAYQMAGIGETKPTSLAQFDLTYAFSTLIITSICMVLVYILSHYIAKKRIEAK</sequence>